<evidence type="ECO:0000256" key="1">
    <source>
        <dbReference type="ARBA" id="ARBA00022490"/>
    </source>
</evidence>
<dbReference type="AlphaFoldDB" id="A0A6S7FPW6"/>
<dbReference type="Gene3D" id="3.30.70.330">
    <property type="match status" value="1"/>
</dbReference>
<evidence type="ECO:0000313" key="6">
    <source>
        <dbReference type="EMBL" id="CAB3978049.1"/>
    </source>
</evidence>
<keyword evidence="3" id="KW-0694">RNA-binding</keyword>
<feature type="non-terminal residue" evidence="6">
    <location>
        <position position="1"/>
    </location>
</feature>
<protein>
    <submittedName>
        <fullName evidence="6">Eukaryotic translation initiation factor 3 subunit B</fullName>
    </submittedName>
</protein>
<evidence type="ECO:0000256" key="5">
    <source>
        <dbReference type="SAM" id="MobiDB-lite"/>
    </source>
</evidence>
<keyword evidence="1" id="KW-0963">Cytoplasm</keyword>
<dbReference type="PANTHER" id="PTHR14068">
    <property type="entry name" value="EUKARYOTIC TRANSLATION INITIATION FACTOR 3 EIF3 -RELATED"/>
    <property type="match status" value="1"/>
</dbReference>
<reference evidence="6" key="1">
    <citation type="submission" date="2020-04" db="EMBL/GenBank/DDBJ databases">
        <authorList>
            <person name="Alioto T."/>
            <person name="Alioto T."/>
            <person name="Gomez Garrido J."/>
        </authorList>
    </citation>
    <scope>NUCLEOTIDE SEQUENCE</scope>
    <source>
        <strain evidence="6">A484AB</strain>
    </source>
</reference>
<feature type="compositionally biased region" description="Acidic residues" evidence="5">
    <location>
        <begin position="14"/>
        <end position="39"/>
    </location>
</feature>
<dbReference type="GO" id="GO:0003723">
    <property type="term" value="F:RNA binding"/>
    <property type="evidence" value="ECO:0007669"/>
    <property type="project" value="UniProtKB-KW"/>
</dbReference>
<dbReference type="GO" id="GO:0031369">
    <property type="term" value="F:translation initiation factor binding"/>
    <property type="evidence" value="ECO:0007669"/>
    <property type="project" value="InterPro"/>
</dbReference>
<dbReference type="InterPro" id="IPR011400">
    <property type="entry name" value="EIF3B"/>
</dbReference>
<keyword evidence="2 6" id="KW-0396">Initiation factor</keyword>
<dbReference type="EMBL" id="CACRXK020000086">
    <property type="protein sequence ID" value="CAB3978049.1"/>
    <property type="molecule type" value="Genomic_DNA"/>
</dbReference>
<dbReference type="GO" id="GO:0005852">
    <property type="term" value="C:eukaryotic translation initiation factor 3 complex"/>
    <property type="evidence" value="ECO:0007669"/>
    <property type="project" value="InterPro"/>
</dbReference>
<feature type="region of interest" description="Disordered" evidence="5">
    <location>
        <begin position="1"/>
        <end position="45"/>
    </location>
</feature>
<evidence type="ECO:0000256" key="3">
    <source>
        <dbReference type="ARBA" id="ARBA00022884"/>
    </source>
</evidence>
<dbReference type="PANTHER" id="PTHR14068:SF0">
    <property type="entry name" value="EUKARYOTIC TRANSLATION INITIATION FACTOR 3 SUBUNIT B"/>
    <property type="match status" value="1"/>
</dbReference>
<keyword evidence="7" id="KW-1185">Reference proteome</keyword>
<organism evidence="6 7">
    <name type="scientific">Paramuricea clavata</name>
    <name type="common">Red gorgonian</name>
    <name type="synonym">Violescent sea-whip</name>
    <dbReference type="NCBI Taxonomy" id="317549"/>
    <lineage>
        <taxon>Eukaryota</taxon>
        <taxon>Metazoa</taxon>
        <taxon>Cnidaria</taxon>
        <taxon>Anthozoa</taxon>
        <taxon>Octocorallia</taxon>
        <taxon>Malacalcyonacea</taxon>
        <taxon>Plexauridae</taxon>
        <taxon>Paramuricea</taxon>
    </lineage>
</organism>
<sequence>MANEITDENNQNLSEEETEEINGNEDGEEDESQFDDPEGFVDTISDKDLLGDVLAKRPSPEDGIDSLIVVDNVPVVGQDRLDKLKNVIKKVFSKFGKIVNEFYPEENGKTKG</sequence>
<evidence type="ECO:0000256" key="4">
    <source>
        <dbReference type="ARBA" id="ARBA00022917"/>
    </source>
</evidence>
<evidence type="ECO:0000313" key="7">
    <source>
        <dbReference type="Proteomes" id="UP001152795"/>
    </source>
</evidence>
<comment type="caution">
    <text evidence="6">The sequence shown here is derived from an EMBL/GenBank/DDBJ whole genome shotgun (WGS) entry which is preliminary data.</text>
</comment>
<gene>
    <name evidence="6" type="ORF">PACLA_8A088201</name>
</gene>
<evidence type="ECO:0000256" key="2">
    <source>
        <dbReference type="ARBA" id="ARBA00022540"/>
    </source>
</evidence>
<dbReference type="OrthoDB" id="10250414at2759"/>
<proteinExistence type="predicted"/>
<name>A0A6S7FPW6_PARCT</name>
<dbReference type="Proteomes" id="UP001152795">
    <property type="component" value="Unassembled WGS sequence"/>
</dbReference>
<accession>A0A6S7FPW6</accession>
<dbReference type="InterPro" id="IPR012677">
    <property type="entry name" value="Nucleotide-bd_a/b_plait_sf"/>
</dbReference>
<keyword evidence="4" id="KW-0648">Protein biosynthesis</keyword>
<dbReference type="GO" id="GO:0003743">
    <property type="term" value="F:translation initiation factor activity"/>
    <property type="evidence" value="ECO:0007669"/>
    <property type="project" value="UniProtKB-KW"/>
</dbReference>